<dbReference type="PRINTS" id="PR00111">
    <property type="entry name" value="ABHYDROLASE"/>
</dbReference>
<dbReference type="InterPro" id="IPR000073">
    <property type="entry name" value="AB_hydrolase_1"/>
</dbReference>
<dbReference type="PANTHER" id="PTHR33570">
    <property type="entry name" value="4-CARBOXYMUCONOLACTONE DECARBOXYLASE FAMILY PROTEIN"/>
    <property type="match status" value="1"/>
</dbReference>
<comment type="caution">
    <text evidence="3">The sequence shown here is derived from an EMBL/GenBank/DDBJ whole genome shotgun (WGS) entry which is preliminary data.</text>
</comment>
<dbReference type="InterPro" id="IPR029032">
    <property type="entry name" value="AhpD-like"/>
</dbReference>
<feature type="domain" description="AB hydrolase-1" evidence="1">
    <location>
        <begin position="14"/>
        <end position="237"/>
    </location>
</feature>
<dbReference type="SUPFAM" id="SSF69118">
    <property type="entry name" value="AhpD-like"/>
    <property type="match status" value="1"/>
</dbReference>
<dbReference type="InterPro" id="IPR003779">
    <property type="entry name" value="CMD-like"/>
</dbReference>
<dbReference type="InterPro" id="IPR029058">
    <property type="entry name" value="AB_hydrolase_fold"/>
</dbReference>
<sequence>MPIHFTLEGTPNSPVLVFSNSLGTDLSMWDKVVPYLLPYFRILRYDTRGMGQSEITEAPYTMDQLGGDIIDLLDELGIEKFSFCGLSMGGLIGQWLGIHHTDRLEHLVLCNTAARIGTEAAWNDRIRLLKEEGMPAILDNSMRIWFTEEFRKDHPEKMRHIEERFLQNNVTGYINCCAAIRDADYRDQLDRITVKTLVVTGSKDPVTMVKDARFLVEHLPDAEMEVLPVKHITSMEQPAALAELLIRFLVGPSVFDRGMHVRRTVLGDAHVDRAGAGMNSFNGDFQHFISHYAWGEIWTRPDLDKPRRSMITLAMLIALNRQAEFRMHIRAAIHNGVSVREIRELILHSGLYCGLPAANEAFKTAQEVLQEMNLMDQI</sequence>
<dbReference type="OrthoDB" id="9780932at2"/>
<proteinExistence type="predicted"/>
<dbReference type="InterPro" id="IPR012788">
    <property type="entry name" value="Decarb_PcaC"/>
</dbReference>
<dbReference type="EMBL" id="PDUD01000018">
    <property type="protein sequence ID" value="PHN06262.1"/>
    <property type="molecule type" value="Genomic_DNA"/>
</dbReference>
<dbReference type="PANTHER" id="PTHR33570:SF2">
    <property type="entry name" value="CARBOXYMUCONOLACTONE DECARBOXYLASE-LIKE DOMAIN-CONTAINING PROTEIN"/>
    <property type="match status" value="1"/>
</dbReference>
<evidence type="ECO:0000259" key="1">
    <source>
        <dbReference type="Pfam" id="PF00561"/>
    </source>
</evidence>
<dbReference type="GO" id="GO:0042952">
    <property type="term" value="P:beta-ketoadipate pathway"/>
    <property type="evidence" value="ECO:0007669"/>
    <property type="project" value="InterPro"/>
</dbReference>
<dbReference type="Gene3D" id="3.40.50.1820">
    <property type="entry name" value="alpha/beta hydrolase"/>
    <property type="match status" value="1"/>
</dbReference>
<dbReference type="GO" id="GO:0051920">
    <property type="term" value="F:peroxiredoxin activity"/>
    <property type="evidence" value="ECO:0007669"/>
    <property type="project" value="InterPro"/>
</dbReference>
<evidence type="ECO:0000313" key="4">
    <source>
        <dbReference type="Proteomes" id="UP000223913"/>
    </source>
</evidence>
<dbReference type="InterPro" id="IPR052512">
    <property type="entry name" value="4CMD/NDH-1_regulator"/>
</dbReference>
<dbReference type="Pfam" id="PF00561">
    <property type="entry name" value="Abhydrolase_1"/>
    <property type="match status" value="1"/>
</dbReference>
<organism evidence="3 4">
    <name type="scientific">Flavilitoribacter nigricans (strain ATCC 23147 / DSM 23189 / NBRC 102662 / NCIMB 1420 / SS-2)</name>
    <name type="common">Lewinella nigricans</name>
    <dbReference type="NCBI Taxonomy" id="1122177"/>
    <lineage>
        <taxon>Bacteria</taxon>
        <taxon>Pseudomonadati</taxon>
        <taxon>Bacteroidota</taxon>
        <taxon>Saprospiria</taxon>
        <taxon>Saprospirales</taxon>
        <taxon>Lewinellaceae</taxon>
        <taxon>Flavilitoribacter</taxon>
    </lineage>
</organism>
<reference evidence="3 4" key="1">
    <citation type="submission" date="2017-10" db="EMBL/GenBank/DDBJ databases">
        <title>The draft genome sequence of Lewinella nigricans NBRC 102662.</title>
        <authorList>
            <person name="Wang K."/>
        </authorList>
    </citation>
    <scope>NUCLEOTIDE SEQUENCE [LARGE SCALE GENOMIC DNA]</scope>
    <source>
        <strain evidence="3 4">NBRC 102662</strain>
    </source>
</reference>
<dbReference type="GO" id="GO:0047570">
    <property type="term" value="F:3-oxoadipate enol-lactonase activity"/>
    <property type="evidence" value="ECO:0007669"/>
    <property type="project" value="InterPro"/>
</dbReference>
<dbReference type="NCBIfam" id="TIGR02425">
    <property type="entry name" value="decarb_PcaC"/>
    <property type="match status" value="1"/>
</dbReference>
<evidence type="ECO:0000313" key="3">
    <source>
        <dbReference type="EMBL" id="PHN06262.1"/>
    </source>
</evidence>
<dbReference type="Proteomes" id="UP000223913">
    <property type="component" value="Unassembled WGS sequence"/>
</dbReference>
<gene>
    <name evidence="3" type="ORF">CRP01_11845</name>
</gene>
<dbReference type="SUPFAM" id="SSF53474">
    <property type="entry name" value="alpha/beta-Hydrolases"/>
    <property type="match status" value="1"/>
</dbReference>
<feature type="domain" description="Carboxymuconolactone decarboxylase-like" evidence="2">
    <location>
        <begin position="284"/>
        <end position="367"/>
    </location>
</feature>
<dbReference type="NCBIfam" id="TIGR02427">
    <property type="entry name" value="protocat_pcaD"/>
    <property type="match status" value="1"/>
</dbReference>
<evidence type="ECO:0000259" key="2">
    <source>
        <dbReference type="Pfam" id="PF02627"/>
    </source>
</evidence>
<name>A0A2D0NCN4_FLAN2</name>
<dbReference type="InterPro" id="IPR026968">
    <property type="entry name" value="PcaD/CatD"/>
</dbReference>
<dbReference type="Pfam" id="PF02627">
    <property type="entry name" value="CMD"/>
    <property type="match status" value="1"/>
</dbReference>
<dbReference type="Gene3D" id="1.20.1290.10">
    <property type="entry name" value="AhpD-like"/>
    <property type="match status" value="1"/>
</dbReference>
<dbReference type="AlphaFoldDB" id="A0A2D0NCN4"/>
<protein>
    <submittedName>
        <fullName evidence="3">AraC family transcriptional regulator</fullName>
    </submittedName>
</protein>
<keyword evidence="4" id="KW-1185">Reference proteome</keyword>
<dbReference type="RefSeq" id="WP_099150245.1">
    <property type="nucleotide sequence ID" value="NZ_PDUD01000018.1"/>
</dbReference>
<accession>A0A2D0NCN4</accession>